<evidence type="ECO:0000259" key="2">
    <source>
        <dbReference type="Pfam" id="PF13860"/>
    </source>
</evidence>
<protein>
    <recommendedName>
        <fullName evidence="2">FlgD/Vpr Ig-like domain-containing protein</fullName>
    </recommendedName>
</protein>
<accession>A0A7V4WVS1</accession>
<reference evidence="3" key="1">
    <citation type="journal article" date="2020" name="mSystems">
        <title>Genome- and Community-Level Interaction Insights into Carbon Utilization and Element Cycling Functions of Hydrothermarchaeota in Hydrothermal Sediment.</title>
        <authorList>
            <person name="Zhou Z."/>
            <person name="Liu Y."/>
            <person name="Xu W."/>
            <person name="Pan J."/>
            <person name="Luo Z.H."/>
            <person name="Li M."/>
        </authorList>
    </citation>
    <scope>NUCLEOTIDE SEQUENCE [LARGE SCALE GENOMIC DNA]</scope>
    <source>
        <strain evidence="3">HyVt-577</strain>
    </source>
</reference>
<dbReference type="Proteomes" id="UP000885779">
    <property type="component" value="Unassembled WGS sequence"/>
</dbReference>
<dbReference type="Gene3D" id="2.60.40.4070">
    <property type="match status" value="1"/>
</dbReference>
<dbReference type="EMBL" id="DRQG01000120">
    <property type="protein sequence ID" value="HGY56659.1"/>
    <property type="molecule type" value="Genomic_DNA"/>
</dbReference>
<dbReference type="InterPro" id="IPR025965">
    <property type="entry name" value="FlgD/Vpr_Ig-like"/>
</dbReference>
<proteinExistence type="predicted"/>
<name>A0A7V4WVS1_CALAY</name>
<feature type="domain" description="FlgD/Vpr Ig-like" evidence="2">
    <location>
        <begin position="530"/>
        <end position="592"/>
    </location>
</feature>
<evidence type="ECO:0000256" key="1">
    <source>
        <dbReference type="SAM" id="SignalP"/>
    </source>
</evidence>
<sequence>MRNIFLSVIVSFLIIQSAFAQLDLKRDDFVNTTNRNWWKWHNDGPNTPVPSVNDGYVLFSLVDPVADFDPYCDAALWDGYPELGGPYGSVQITARVRAMNPHKYGSRGWGLWYTEPFPNLQQQAWYMRVLDDTIYTGLDWWRAETSNGRTEATHHYTDLDQDPFIIDDELWHIYYIDRQPGYILFKIDGDTVLYVTQDVPQTDMAFHIWVDNLVYEHVPPDTIKVHRREWIGKNDIVMDYVQIVTAGQLDQSESPFQILRLRQVPNEIYTDTTAGLWKSYSFSSPDGPHIVLATARVEQYLDANQQPISDDDDIRFVIDGTDYGWDTSTSFNADAQGTTAKTMLFNQVMGAGAKDIMVYGETSPLLYDVTVIGSNQGGVVFDQEYNETKLSGSAELWKEITFNTNGGWVVVYVSATADEDSSPANYGYQYSSFDDSADDDLKLVLDNTDYGYKTAQSFYGNRLFGEPKSVVIQDSLTAGQHTLQLYGTGTPTLYRVVIFGENDIDLSPIDEAPARPIRFSLAQNYPNPFNGTTRLEVGMPVEGSIRLMITNTLGEVVRILHNGRLSAGKHRFFWNGRNEWGKTVASGIYYYHLINDNGLMLSKKMIFIK</sequence>
<evidence type="ECO:0000313" key="3">
    <source>
        <dbReference type="EMBL" id="HGY56659.1"/>
    </source>
</evidence>
<comment type="caution">
    <text evidence="3">The sequence shown here is derived from an EMBL/GenBank/DDBJ whole genome shotgun (WGS) entry which is preliminary data.</text>
</comment>
<organism evidence="3">
    <name type="scientific">Caldithrix abyssi</name>
    <dbReference type="NCBI Taxonomy" id="187145"/>
    <lineage>
        <taxon>Bacteria</taxon>
        <taxon>Pseudomonadati</taxon>
        <taxon>Calditrichota</taxon>
        <taxon>Calditrichia</taxon>
        <taxon>Calditrichales</taxon>
        <taxon>Calditrichaceae</taxon>
        <taxon>Caldithrix</taxon>
    </lineage>
</organism>
<dbReference type="AlphaFoldDB" id="A0A7V4WVS1"/>
<keyword evidence="1" id="KW-0732">Signal</keyword>
<dbReference type="Pfam" id="PF13860">
    <property type="entry name" value="FlgD_ig"/>
    <property type="match status" value="1"/>
</dbReference>
<feature type="chain" id="PRO_5031176699" description="FlgD/Vpr Ig-like domain-containing protein" evidence="1">
    <location>
        <begin position="21"/>
        <end position="609"/>
    </location>
</feature>
<feature type="signal peptide" evidence="1">
    <location>
        <begin position="1"/>
        <end position="20"/>
    </location>
</feature>
<gene>
    <name evidence="3" type="ORF">ENK44_13195</name>
</gene>